<dbReference type="Proteomes" id="UP001175000">
    <property type="component" value="Unassembled WGS sequence"/>
</dbReference>
<protein>
    <submittedName>
        <fullName evidence="1">Uncharacterized protein</fullName>
    </submittedName>
</protein>
<organism evidence="1 2">
    <name type="scientific">Immersiella caudata</name>
    <dbReference type="NCBI Taxonomy" id="314043"/>
    <lineage>
        <taxon>Eukaryota</taxon>
        <taxon>Fungi</taxon>
        <taxon>Dikarya</taxon>
        <taxon>Ascomycota</taxon>
        <taxon>Pezizomycotina</taxon>
        <taxon>Sordariomycetes</taxon>
        <taxon>Sordariomycetidae</taxon>
        <taxon>Sordariales</taxon>
        <taxon>Lasiosphaeriaceae</taxon>
        <taxon>Immersiella</taxon>
    </lineage>
</organism>
<evidence type="ECO:0000313" key="1">
    <source>
        <dbReference type="EMBL" id="KAK0633183.1"/>
    </source>
</evidence>
<keyword evidence="2" id="KW-1185">Reference proteome</keyword>
<accession>A0AA39XFS1</accession>
<sequence>MASDTTSTKTSKQLEVAKRELVAEIKTPQRRRLEQLEVAKRELIAEMKTPQWKRLEQFQRCHFPSGFPCSLDIVELYKELKRVGDGLSVGRCESWKMLKSAVTEGGLKDWVRCGSSWRVARKCYGKMPAIGSPSTLMAIAVALHACEDTPNCLDGSHSWVHPELGDLLKKHRLLFLLQNDATHPDVTGVPIAPFWDPDIFDDPKWRQRHMHPWHHPVLELPESIKFNDWFLDKRPESLLKGDPVEDLKAFKLRVLRDVEDLQMNVAVVRDAVAKFGEVLKNLESRLAELAEGCGSNQQVL</sequence>
<reference evidence="1" key="1">
    <citation type="submission" date="2023-06" db="EMBL/GenBank/DDBJ databases">
        <title>Genome-scale phylogeny and comparative genomics of the fungal order Sordariales.</title>
        <authorList>
            <consortium name="Lawrence Berkeley National Laboratory"/>
            <person name="Hensen N."/>
            <person name="Bonometti L."/>
            <person name="Westerberg I."/>
            <person name="Brannstrom I.O."/>
            <person name="Guillou S."/>
            <person name="Cros-Aarteil S."/>
            <person name="Calhoun S."/>
            <person name="Haridas S."/>
            <person name="Kuo A."/>
            <person name="Mondo S."/>
            <person name="Pangilinan J."/>
            <person name="Riley R."/>
            <person name="Labutti K."/>
            <person name="Andreopoulos B."/>
            <person name="Lipzen A."/>
            <person name="Chen C."/>
            <person name="Yanf M."/>
            <person name="Daum C."/>
            <person name="Ng V."/>
            <person name="Clum A."/>
            <person name="Steindorff A."/>
            <person name="Ohm R."/>
            <person name="Martin F."/>
            <person name="Silar P."/>
            <person name="Natvig D."/>
            <person name="Lalanne C."/>
            <person name="Gautier V."/>
            <person name="Ament-Velasquez S.L."/>
            <person name="Kruys A."/>
            <person name="Hutchinson M.I."/>
            <person name="Powell A.J."/>
            <person name="Barry K."/>
            <person name="Miller A.N."/>
            <person name="Grigoriev I.V."/>
            <person name="Debuchy R."/>
            <person name="Gladieux P."/>
            <person name="Thoren M.H."/>
            <person name="Johannesson H."/>
        </authorList>
    </citation>
    <scope>NUCLEOTIDE SEQUENCE</scope>
    <source>
        <strain evidence="1">CBS 606.72</strain>
    </source>
</reference>
<name>A0AA39XFS1_9PEZI</name>
<gene>
    <name evidence="1" type="ORF">B0T14DRAFT_560794</name>
</gene>
<evidence type="ECO:0000313" key="2">
    <source>
        <dbReference type="Proteomes" id="UP001175000"/>
    </source>
</evidence>
<comment type="caution">
    <text evidence="1">The sequence shown here is derived from an EMBL/GenBank/DDBJ whole genome shotgun (WGS) entry which is preliminary data.</text>
</comment>
<dbReference type="EMBL" id="JAULSU010000001">
    <property type="protein sequence ID" value="KAK0633183.1"/>
    <property type="molecule type" value="Genomic_DNA"/>
</dbReference>
<dbReference type="AlphaFoldDB" id="A0AA39XFS1"/>
<proteinExistence type="predicted"/>